<protein>
    <submittedName>
        <fullName evidence="1">Uncharacterized protein</fullName>
    </submittedName>
</protein>
<sequence length="54" mass="6285">MLDRQVLAKRVQAQLVIRPERGKVTTRAAVITPREKRNLRRDYGARLILSENDL</sequence>
<evidence type="ECO:0000313" key="1">
    <source>
        <dbReference type="EMBL" id="BBY13834.1"/>
    </source>
</evidence>
<evidence type="ECO:0000313" key="2">
    <source>
        <dbReference type="Proteomes" id="UP000466831"/>
    </source>
</evidence>
<organism evidence="1 2">
    <name type="scientific">Mycobacterium marseillense</name>
    <dbReference type="NCBI Taxonomy" id="701042"/>
    <lineage>
        <taxon>Bacteria</taxon>
        <taxon>Bacillati</taxon>
        <taxon>Actinomycetota</taxon>
        <taxon>Actinomycetes</taxon>
        <taxon>Mycobacteriales</taxon>
        <taxon>Mycobacteriaceae</taxon>
        <taxon>Mycobacterium</taxon>
        <taxon>Mycobacterium avium complex (MAC)</taxon>
    </lineage>
</organism>
<keyword evidence="2" id="KW-1185">Reference proteome</keyword>
<accession>A0ABM7JIQ6</accession>
<gene>
    <name evidence="1" type="ORF">MMARJ_45740</name>
</gene>
<dbReference type="EMBL" id="AP022584">
    <property type="protein sequence ID" value="BBY13834.1"/>
    <property type="molecule type" value="Genomic_DNA"/>
</dbReference>
<dbReference type="Proteomes" id="UP000466831">
    <property type="component" value="Chromosome"/>
</dbReference>
<proteinExistence type="predicted"/>
<name>A0ABM7JIQ6_9MYCO</name>
<reference evidence="1 2" key="1">
    <citation type="journal article" date="2019" name="Emerg. Microbes Infect.">
        <title>Comprehensive subspecies identification of 175 nontuberculous mycobacteria species based on 7547 genomic profiles.</title>
        <authorList>
            <person name="Matsumoto Y."/>
            <person name="Kinjo T."/>
            <person name="Motooka D."/>
            <person name="Nabeya D."/>
            <person name="Jung N."/>
            <person name="Uechi K."/>
            <person name="Horii T."/>
            <person name="Iida T."/>
            <person name="Fujita J."/>
            <person name="Nakamura S."/>
        </authorList>
    </citation>
    <scope>NUCLEOTIDE SEQUENCE [LARGE SCALE GENOMIC DNA]</scope>
    <source>
        <strain evidence="1 2">JCM 17324</strain>
    </source>
</reference>